<feature type="transmembrane region" description="Helical" evidence="6">
    <location>
        <begin position="58"/>
        <end position="77"/>
    </location>
</feature>
<dbReference type="CDD" id="cd06574">
    <property type="entry name" value="TM_PBP1_branched-chain-AA_like"/>
    <property type="match status" value="1"/>
</dbReference>
<evidence type="ECO:0000313" key="7">
    <source>
        <dbReference type="EMBL" id="RHF69657.1"/>
    </source>
</evidence>
<accession>A0A414PMI5</accession>
<evidence type="ECO:0000256" key="4">
    <source>
        <dbReference type="ARBA" id="ARBA00022989"/>
    </source>
</evidence>
<keyword evidence="4 6" id="KW-1133">Transmembrane helix</keyword>
<dbReference type="AlphaFoldDB" id="A0A414PMI5"/>
<dbReference type="Proteomes" id="UP000284676">
    <property type="component" value="Unassembled WGS sequence"/>
</dbReference>
<feature type="transmembrane region" description="Helical" evidence="6">
    <location>
        <begin position="12"/>
        <end position="29"/>
    </location>
</feature>
<feature type="transmembrane region" description="Helical" evidence="6">
    <location>
        <begin position="232"/>
        <end position="252"/>
    </location>
</feature>
<reference evidence="7 8" key="1">
    <citation type="submission" date="2018-08" db="EMBL/GenBank/DDBJ databases">
        <title>A genome reference for cultivated species of the human gut microbiota.</title>
        <authorList>
            <person name="Zou Y."/>
            <person name="Xue W."/>
            <person name="Luo G."/>
        </authorList>
    </citation>
    <scope>NUCLEOTIDE SEQUENCE [LARGE SCALE GENOMIC DNA]</scope>
    <source>
        <strain evidence="7 8">AM25-1</strain>
    </source>
</reference>
<keyword evidence="2" id="KW-1003">Cell membrane</keyword>
<dbReference type="PANTHER" id="PTHR32196:SF69">
    <property type="entry name" value="BRANCHED-CHAIN AMINO ACID TRANSPORT SYSTEM, PERMEASE PROTEIN"/>
    <property type="match status" value="1"/>
</dbReference>
<dbReference type="GO" id="GO:0005886">
    <property type="term" value="C:plasma membrane"/>
    <property type="evidence" value="ECO:0007669"/>
    <property type="project" value="UniProtKB-SubCell"/>
</dbReference>
<evidence type="ECO:0000256" key="3">
    <source>
        <dbReference type="ARBA" id="ARBA00022692"/>
    </source>
</evidence>
<dbReference type="Pfam" id="PF02653">
    <property type="entry name" value="BPD_transp_2"/>
    <property type="match status" value="1"/>
</dbReference>
<organism evidence="7 8">
    <name type="scientific">Fusobacterium mortiferum</name>
    <dbReference type="NCBI Taxonomy" id="850"/>
    <lineage>
        <taxon>Bacteria</taxon>
        <taxon>Fusobacteriati</taxon>
        <taxon>Fusobacteriota</taxon>
        <taxon>Fusobacteriia</taxon>
        <taxon>Fusobacteriales</taxon>
        <taxon>Fusobacteriaceae</taxon>
        <taxon>Fusobacterium</taxon>
    </lineage>
</organism>
<evidence type="ECO:0000256" key="6">
    <source>
        <dbReference type="SAM" id="Phobius"/>
    </source>
</evidence>
<dbReference type="RefSeq" id="WP_118234762.1">
    <property type="nucleotide sequence ID" value="NZ_QRHL01000045.1"/>
</dbReference>
<evidence type="ECO:0000256" key="5">
    <source>
        <dbReference type="ARBA" id="ARBA00023136"/>
    </source>
</evidence>
<feature type="transmembrane region" description="Helical" evidence="6">
    <location>
        <begin position="173"/>
        <end position="193"/>
    </location>
</feature>
<proteinExistence type="predicted"/>
<protein>
    <submittedName>
        <fullName evidence="7">ABC transporter permease</fullName>
    </submittedName>
</protein>
<gene>
    <name evidence="7" type="ORF">DW663_12515</name>
</gene>
<name>A0A414PMI5_FUSMR</name>
<feature type="transmembrane region" description="Helical" evidence="6">
    <location>
        <begin position="121"/>
        <end position="139"/>
    </location>
</feature>
<evidence type="ECO:0000313" key="8">
    <source>
        <dbReference type="Proteomes" id="UP000284676"/>
    </source>
</evidence>
<comment type="caution">
    <text evidence="7">The sequence shown here is derived from an EMBL/GenBank/DDBJ whole genome shotgun (WGS) entry which is preliminary data.</text>
</comment>
<sequence>MGALLSISLEQGLVFAVLAIGVFITYKILDFPDLSVEGTFSFGAFIFSKFMLLGLDPISSTLLSFIFGSLAGVLTYALHIKMKIAPILAGILTMTILYSVNLRVNGKANIPLYNYSSIFDYGNIILILIVIVLLIKFLMDMFLKTERGYLLIATGDNETLVKSLGVNCNTYKLLGLMLSNGIVAVSGALMGQLQGFADINMGASIIVSALASIIIGDTFLKNSKKLNGTTRAILGAISYKIIGGLALEIGLAPTDLKAISAIIVILFIGYNNLSILEFIKKGGKKDATNKKFIQEF</sequence>
<evidence type="ECO:0000256" key="1">
    <source>
        <dbReference type="ARBA" id="ARBA00004651"/>
    </source>
</evidence>
<feature type="transmembrane region" description="Helical" evidence="6">
    <location>
        <begin position="84"/>
        <end position="101"/>
    </location>
</feature>
<feature type="transmembrane region" description="Helical" evidence="6">
    <location>
        <begin position="258"/>
        <end position="279"/>
    </location>
</feature>
<dbReference type="InterPro" id="IPR001851">
    <property type="entry name" value="ABC_transp_permease"/>
</dbReference>
<keyword evidence="3 6" id="KW-0812">Transmembrane</keyword>
<keyword evidence="5 6" id="KW-0472">Membrane</keyword>
<dbReference type="EMBL" id="QRHL01000045">
    <property type="protein sequence ID" value="RHF69657.1"/>
    <property type="molecule type" value="Genomic_DNA"/>
</dbReference>
<feature type="transmembrane region" description="Helical" evidence="6">
    <location>
        <begin position="199"/>
        <end position="220"/>
    </location>
</feature>
<dbReference type="GO" id="GO:0022857">
    <property type="term" value="F:transmembrane transporter activity"/>
    <property type="evidence" value="ECO:0007669"/>
    <property type="project" value="InterPro"/>
</dbReference>
<comment type="subcellular location">
    <subcellularLocation>
        <location evidence="1">Cell membrane</location>
        <topology evidence="1">Multi-pass membrane protein</topology>
    </subcellularLocation>
</comment>
<dbReference type="PANTHER" id="PTHR32196">
    <property type="entry name" value="ABC TRANSPORTER PERMEASE PROTEIN YPHD-RELATED-RELATED"/>
    <property type="match status" value="1"/>
</dbReference>
<evidence type="ECO:0000256" key="2">
    <source>
        <dbReference type="ARBA" id="ARBA00022475"/>
    </source>
</evidence>